<reference evidence="1 2" key="1">
    <citation type="journal article" date="2017" name="Nat. Commun.">
        <title>Genome assembly with in vitro proximity ligation data and whole-genome triplication in lettuce.</title>
        <authorList>
            <person name="Reyes-Chin-Wo S."/>
            <person name="Wang Z."/>
            <person name="Yang X."/>
            <person name="Kozik A."/>
            <person name="Arikit S."/>
            <person name="Song C."/>
            <person name="Xia L."/>
            <person name="Froenicke L."/>
            <person name="Lavelle D.O."/>
            <person name="Truco M.J."/>
            <person name="Xia R."/>
            <person name="Zhu S."/>
            <person name="Xu C."/>
            <person name="Xu H."/>
            <person name="Xu X."/>
            <person name="Cox K."/>
            <person name="Korf I."/>
            <person name="Meyers B.C."/>
            <person name="Michelmore R.W."/>
        </authorList>
    </citation>
    <scope>NUCLEOTIDE SEQUENCE [LARGE SCALE GENOMIC DNA]</scope>
    <source>
        <strain evidence="2">cv. Salinas</strain>
        <tissue evidence="1">Seedlings</tissue>
    </source>
</reference>
<keyword evidence="2" id="KW-1185">Reference proteome</keyword>
<evidence type="ECO:0000313" key="2">
    <source>
        <dbReference type="Proteomes" id="UP000235145"/>
    </source>
</evidence>
<organism evidence="1 2">
    <name type="scientific">Lactuca sativa</name>
    <name type="common">Garden lettuce</name>
    <dbReference type="NCBI Taxonomy" id="4236"/>
    <lineage>
        <taxon>Eukaryota</taxon>
        <taxon>Viridiplantae</taxon>
        <taxon>Streptophyta</taxon>
        <taxon>Embryophyta</taxon>
        <taxon>Tracheophyta</taxon>
        <taxon>Spermatophyta</taxon>
        <taxon>Magnoliopsida</taxon>
        <taxon>eudicotyledons</taxon>
        <taxon>Gunneridae</taxon>
        <taxon>Pentapetalae</taxon>
        <taxon>asterids</taxon>
        <taxon>campanulids</taxon>
        <taxon>Asterales</taxon>
        <taxon>Asteraceae</taxon>
        <taxon>Cichorioideae</taxon>
        <taxon>Cichorieae</taxon>
        <taxon>Lactucinae</taxon>
        <taxon>Lactuca</taxon>
    </lineage>
</organism>
<dbReference type="Gene3D" id="2.40.50.140">
    <property type="entry name" value="Nucleic acid-binding proteins"/>
    <property type="match status" value="1"/>
</dbReference>
<evidence type="ECO:0008006" key="3">
    <source>
        <dbReference type="Google" id="ProtNLM"/>
    </source>
</evidence>
<proteinExistence type="predicted"/>
<name>A0A9R1XP61_LACSA</name>
<dbReference type="Proteomes" id="UP000235145">
    <property type="component" value="Unassembled WGS sequence"/>
</dbReference>
<sequence>MLNNFENFTFLESFMIPVRVQDHTRSITLTMFEQDAKKLRKISAKYLVAKTAKDVISQTDDNVTPMNVFKSTATSPKKNLDATKGLKRALEDDFVLDVNDNMSSSKTTKGIGGEAGQHKFVKVKLEK</sequence>
<evidence type="ECO:0000313" key="1">
    <source>
        <dbReference type="EMBL" id="KAJ0214517.1"/>
    </source>
</evidence>
<comment type="caution">
    <text evidence="1">The sequence shown here is derived from an EMBL/GenBank/DDBJ whole genome shotgun (WGS) entry which is preliminary data.</text>
</comment>
<dbReference type="InterPro" id="IPR012340">
    <property type="entry name" value="NA-bd_OB-fold"/>
</dbReference>
<accession>A0A9R1XP61</accession>
<protein>
    <recommendedName>
        <fullName evidence="3">Replication factor A C-terminal domain-containing protein</fullName>
    </recommendedName>
</protein>
<gene>
    <name evidence="1" type="ORF">LSAT_V11C400226230</name>
</gene>
<dbReference type="EMBL" id="NBSK02000004">
    <property type="protein sequence ID" value="KAJ0214517.1"/>
    <property type="molecule type" value="Genomic_DNA"/>
</dbReference>
<dbReference type="AlphaFoldDB" id="A0A9R1XP61"/>